<dbReference type="EMBL" id="JABEZW010000002">
    <property type="protein sequence ID" value="MBA0759318.1"/>
    <property type="molecule type" value="Genomic_DNA"/>
</dbReference>
<dbReference type="Gene3D" id="3.40.640.10">
    <property type="entry name" value="Type I PLP-dependent aspartate aminotransferase-like (Major domain)"/>
    <property type="match status" value="2"/>
</dbReference>
<gene>
    <name evidence="12" type="ORF">Gotri_022224</name>
</gene>
<keyword evidence="7" id="KW-0663">Pyridoxal phosphate</keyword>
<evidence type="ECO:0000313" key="13">
    <source>
        <dbReference type="Proteomes" id="UP000593568"/>
    </source>
</evidence>
<comment type="cofactor">
    <cofactor evidence="1">
        <name>pyridoxal 5'-phosphate</name>
        <dbReference type="ChEBI" id="CHEBI:597326"/>
    </cofactor>
</comment>
<dbReference type="GO" id="GO:0004758">
    <property type="term" value="F:serine C-palmitoyltransferase activity"/>
    <property type="evidence" value="ECO:0007669"/>
    <property type="project" value="TreeGrafter"/>
</dbReference>
<dbReference type="InterPro" id="IPR015422">
    <property type="entry name" value="PyrdxlP-dep_Trfase_small"/>
</dbReference>
<evidence type="ECO:0000256" key="10">
    <source>
        <dbReference type="ARBA" id="ARBA00023315"/>
    </source>
</evidence>
<dbReference type="InterPro" id="IPR015424">
    <property type="entry name" value="PyrdxlP-dep_Trfase"/>
</dbReference>
<feature type="non-terminal residue" evidence="12">
    <location>
        <position position="1"/>
    </location>
</feature>
<dbReference type="PANTHER" id="PTHR13693">
    <property type="entry name" value="CLASS II AMINOTRANSFERASE/8-AMINO-7-OXONONANOATE SYNTHASE"/>
    <property type="match status" value="1"/>
</dbReference>
<keyword evidence="10" id="KW-0012">Acyltransferase</keyword>
<dbReference type="SUPFAM" id="SSF53383">
    <property type="entry name" value="PLP-dependent transferases"/>
    <property type="match status" value="1"/>
</dbReference>
<keyword evidence="6" id="KW-0808">Transferase</keyword>
<proteinExistence type="inferred from homology"/>
<evidence type="ECO:0000256" key="2">
    <source>
        <dbReference type="ARBA" id="ARBA00004760"/>
    </source>
</evidence>
<dbReference type="GO" id="GO:0046512">
    <property type="term" value="P:sphingosine biosynthetic process"/>
    <property type="evidence" value="ECO:0007669"/>
    <property type="project" value="TreeGrafter"/>
</dbReference>
<evidence type="ECO:0000256" key="1">
    <source>
        <dbReference type="ARBA" id="ARBA00001933"/>
    </source>
</evidence>
<comment type="pathway">
    <text evidence="3">Sphingolipid metabolism.</text>
</comment>
<name>A0A7J9DFA1_9ROSI</name>
<sequence length="398" mass="44338">MVLHESHIDANVLDMVLHESHIDANVPDMVLHESHNDVNVPDMEIDELCDEWVLESLIPPITQNMLSEHPVLERAVGPHTIINGKEVVNFASANYLKFVGHDKLLESCNFVLEKYGVGSCGPRGFYGTIGKDEGVHWGIQNGLYLSRSTIVYFKHNDMESLERTLEKITAQNKRVKKLRRYVVVEFVYQNSGQIAPLDKIIKSKEKYRFRVLLDETNSFGVLGRTGRGLTGYCGVPIEKIDIVTAAMGHALATEGGFCTGNARVIDHQFWLRLLRIFTTIYLASAAITAIDILEQNPDLTSKLKENIAILCKSNPESPIVFLVLEKSTGSVKSDLQLLEDIADRALKQESIFVVASKRSTLDKCPLHVGIRLFVSAAHSESDLLKACESLKRVAAAML</sequence>
<reference evidence="12 13" key="1">
    <citation type="journal article" date="2019" name="Genome Biol. Evol.">
        <title>Insights into the evolution of the New World diploid cottons (Gossypium, subgenus Houzingenia) based on genome sequencing.</title>
        <authorList>
            <person name="Grover C.E."/>
            <person name="Arick M.A. 2nd"/>
            <person name="Thrash A."/>
            <person name="Conover J.L."/>
            <person name="Sanders W.S."/>
            <person name="Peterson D.G."/>
            <person name="Frelichowski J.E."/>
            <person name="Scheffler J.A."/>
            <person name="Scheffler B.E."/>
            <person name="Wendel J.F."/>
        </authorList>
    </citation>
    <scope>NUCLEOTIDE SEQUENCE [LARGE SCALE GENOMIC DNA]</scope>
    <source>
        <strain evidence="12">8</strain>
        <tissue evidence="12">Leaf</tissue>
    </source>
</reference>
<dbReference type="Proteomes" id="UP000593568">
    <property type="component" value="Unassembled WGS sequence"/>
</dbReference>
<evidence type="ECO:0000256" key="4">
    <source>
        <dbReference type="ARBA" id="ARBA00008392"/>
    </source>
</evidence>
<dbReference type="GO" id="GO:0030170">
    <property type="term" value="F:pyridoxal phosphate binding"/>
    <property type="evidence" value="ECO:0007669"/>
    <property type="project" value="InterPro"/>
</dbReference>
<evidence type="ECO:0000256" key="9">
    <source>
        <dbReference type="ARBA" id="ARBA00023098"/>
    </source>
</evidence>
<evidence type="ECO:0000259" key="11">
    <source>
        <dbReference type="Pfam" id="PF00155"/>
    </source>
</evidence>
<comment type="caution">
    <text evidence="12">The sequence shown here is derived from an EMBL/GenBank/DDBJ whole genome shotgun (WGS) entry which is preliminary data.</text>
</comment>
<dbReference type="GO" id="GO:0016020">
    <property type="term" value="C:membrane"/>
    <property type="evidence" value="ECO:0007669"/>
    <property type="project" value="GOC"/>
</dbReference>
<evidence type="ECO:0000256" key="7">
    <source>
        <dbReference type="ARBA" id="ARBA00022898"/>
    </source>
</evidence>
<comment type="pathway">
    <text evidence="2">Lipid metabolism; sphingolipid metabolism.</text>
</comment>
<feature type="domain" description="Aminotransferase class I/classII large" evidence="11">
    <location>
        <begin position="136"/>
        <end position="390"/>
    </location>
</feature>
<organism evidence="12 13">
    <name type="scientific">Gossypium trilobum</name>
    <dbReference type="NCBI Taxonomy" id="34281"/>
    <lineage>
        <taxon>Eukaryota</taxon>
        <taxon>Viridiplantae</taxon>
        <taxon>Streptophyta</taxon>
        <taxon>Embryophyta</taxon>
        <taxon>Tracheophyta</taxon>
        <taxon>Spermatophyta</taxon>
        <taxon>Magnoliopsida</taxon>
        <taxon>eudicotyledons</taxon>
        <taxon>Gunneridae</taxon>
        <taxon>Pentapetalae</taxon>
        <taxon>rosids</taxon>
        <taxon>malvids</taxon>
        <taxon>Malvales</taxon>
        <taxon>Malvaceae</taxon>
        <taxon>Malvoideae</taxon>
        <taxon>Gossypium</taxon>
    </lineage>
</organism>
<comment type="similarity">
    <text evidence="4">Belongs to the class-II pyridoxal-phosphate-dependent aminotransferase family.</text>
</comment>
<dbReference type="GO" id="GO:0005783">
    <property type="term" value="C:endoplasmic reticulum"/>
    <property type="evidence" value="ECO:0007669"/>
    <property type="project" value="TreeGrafter"/>
</dbReference>
<dbReference type="GO" id="GO:0046513">
    <property type="term" value="P:ceramide biosynthetic process"/>
    <property type="evidence" value="ECO:0007669"/>
    <property type="project" value="TreeGrafter"/>
</dbReference>
<dbReference type="InterPro" id="IPR015421">
    <property type="entry name" value="PyrdxlP-dep_Trfase_major"/>
</dbReference>
<dbReference type="InterPro" id="IPR050087">
    <property type="entry name" value="AON_synthase_class-II"/>
</dbReference>
<evidence type="ECO:0000256" key="8">
    <source>
        <dbReference type="ARBA" id="ARBA00022919"/>
    </source>
</evidence>
<keyword evidence="8" id="KW-0746">Sphingolipid metabolism</keyword>
<evidence type="ECO:0000256" key="3">
    <source>
        <dbReference type="ARBA" id="ARBA00004991"/>
    </source>
</evidence>
<dbReference type="AlphaFoldDB" id="A0A7J9DFA1"/>
<keyword evidence="9" id="KW-0443">Lipid metabolism</keyword>
<dbReference type="Pfam" id="PF00155">
    <property type="entry name" value="Aminotran_1_2"/>
    <property type="match status" value="1"/>
</dbReference>
<evidence type="ECO:0000313" key="12">
    <source>
        <dbReference type="EMBL" id="MBA0759318.1"/>
    </source>
</evidence>
<accession>A0A7J9DFA1</accession>
<dbReference type="EC" id="2.3.1.50" evidence="5"/>
<dbReference type="PANTHER" id="PTHR13693:SF2">
    <property type="entry name" value="SERINE PALMITOYLTRANSFERASE 1"/>
    <property type="match status" value="1"/>
</dbReference>
<dbReference type="InterPro" id="IPR004839">
    <property type="entry name" value="Aminotransferase_I/II_large"/>
</dbReference>
<dbReference type="Gene3D" id="3.90.1150.10">
    <property type="entry name" value="Aspartate Aminotransferase, domain 1"/>
    <property type="match status" value="1"/>
</dbReference>
<evidence type="ECO:0000256" key="6">
    <source>
        <dbReference type="ARBA" id="ARBA00022679"/>
    </source>
</evidence>
<keyword evidence="13" id="KW-1185">Reference proteome</keyword>
<protein>
    <recommendedName>
        <fullName evidence="5">serine C-palmitoyltransferase</fullName>
        <ecNumber evidence="5">2.3.1.50</ecNumber>
    </recommendedName>
</protein>
<evidence type="ECO:0000256" key="5">
    <source>
        <dbReference type="ARBA" id="ARBA00013220"/>
    </source>
</evidence>